<evidence type="ECO:0000313" key="2">
    <source>
        <dbReference type="Proteomes" id="UP000619244"/>
    </source>
</evidence>
<proteinExistence type="predicted"/>
<reference evidence="1" key="2">
    <citation type="submission" date="2020-09" db="EMBL/GenBank/DDBJ databases">
        <authorList>
            <person name="Sun Q."/>
            <person name="Ohkuma M."/>
        </authorList>
    </citation>
    <scope>NUCLEOTIDE SEQUENCE</scope>
    <source>
        <strain evidence="1">JCM 4790</strain>
    </source>
</reference>
<gene>
    <name evidence="1" type="ORF">GCM10010358_63180</name>
</gene>
<organism evidence="1 2">
    <name type="scientific">Streptomyces minutiscleroticus</name>
    <dbReference type="NCBI Taxonomy" id="68238"/>
    <lineage>
        <taxon>Bacteria</taxon>
        <taxon>Bacillati</taxon>
        <taxon>Actinomycetota</taxon>
        <taxon>Actinomycetes</taxon>
        <taxon>Kitasatosporales</taxon>
        <taxon>Streptomycetaceae</taxon>
        <taxon>Streptomyces</taxon>
    </lineage>
</organism>
<dbReference type="AlphaFoldDB" id="A0A918NWF2"/>
<dbReference type="RefSeq" id="WP_190193752.1">
    <property type="nucleotide sequence ID" value="NZ_BMVU01000044.1"/>
</dbReference>
<protein>
    <submittedName>
        <fullName evidence="1">Uncharacterized protein</fullName>
    </submittedName>
</protein>
<accession>A0A918NWF2</accession>
<dbReference type="EMBL" id="BMVU01000044">
    <property type="protein sequence ID" value="GGY00696.1"/>
    <property type="molecule type" value="Genomic_DNA"/>
</dbReference>
<dbReference type="Proteomes" id="UP000619244">
    <property type="component" value="Unassembled WGS sequence"/>
</dbReference>
<keyword evidence="2" id="KW-1185">Reference proteome</keyword>
<reference evidence="1" key="1">
    <citation type="journal article" date="2014" name="Int. J. Syst. Evol. Microbiol.">
        <title>Complete genome sequence of Corynebacterium casei LMG S-19264T (=DSM 44701T), isolated from a smear-ripened cheese.</title>
        <authorList>
            <consortium name="US DOE Joint Genome Institute (JGI-PGF)"/>
            <person name="Walter F."/>
            <person name="Albersmeier A."/>
            <person name="Kalinowski J."/>
            <person name="Ruckert C."/>
        </authorList>
    </citation>
    <scope>NUCLEOTIDE SEQUENCE</scope>
    <source>
        <strain evidence="1">JCM 4790</strain>
    </source>
</reference>
<sequence length="65" mass="7195">MIDFFRAQGIEVHDRGRVPRNARVAPLGTDPAPGQPTAVQIGSGYDQQLYVCPMAQEHPHSELMH</sequence>
<name>A0A918NWF2_9ACTN</name>
<evidence type="ECO:0000313" key="1">
    <source>
        <dbReference type="EMBL" id="GGY00696.1"/>
    </source>
</evidence>
<comment type="caution">
    <text evidence="1">The sequence shown here is derived from an EMBL/GenBank/DDBJ whole genome shotgun (WGS) entry which is preliminary data.</text>
</comment>